<keyword evidence="6" id="KW-0482">Metalloprotease</keyword>
<evidence type="ECO:0000256" key="8">
    <source>
        <dbReference type="SAM" id="MobiDB-lite"/>
    </source>
</evidence>
<dbReference type="Gene3D" id="2.110.10.10">
    <property type="entry name" value="Hemopexin-like domain"/>
    <property type="match status" value="1"/>
</dbReference>
<dbReference type="SUPFAM" id="SSF50923">
    <property type="entry name" value="Hemopexin-like domain"/>
    <property type="match status" value="1"/>
</dbReference>
<feature type="transmembrane region" description="Helical" evidence="9">
    <location>
        <begin position="12"/>
        <end position="29"/>
    </location>
</feature>
<feature type="repeat" description="Hemopexin" evidence="7">
    <location>
        <begin position="410"/>
        <end position="455"/>
    </location>
</feature>
<dbReference type="PRINTS" id="PR00138">
    <property type="entry name" value="MATRIXIN"/>
</dbReference>
<evidence type="ECO:0000256" key="1">
    <source>
        <dbReference type="ARBA" id="ARBA00010370"/>
    </source>
</evidence>
<evidence type="ECO:0000313" key="12">
    <source>
        <dbReference type="Proteomes" id="UP000069940"/>
    </source>
</evidence>
<feature type="compositionally biased region" description="Polar residues" evidence="8">
    <location>
        <begin position="50"/>
        <end position="60"/>
    </location>
</feature>
<accession>A0ABM1YHW7</accession>
<dbReference type="InterPro" id="IPR018487">
    <property type="entry name" value="Hemopexin-like_repeat"/>
</dbReference>
<evidence type="ECO:0000256" key="5">
    <source>
        <dbReference type="ARBA" id="ARBA00022833"/>
    </source>
</evidence>
<proteinExistence type="inferred from homology"/>
<dbReference type="InterPro" id="IPR036365">
    <property type="entry name" value="PGBD-like_sf"/>
</dbReference>
<evidence type="ECO:0000256" key="2">
    <source>
        <dbReference type="ARBA" id="ARBA00022670"/>
    </source>
</evidence>
<organism evidence="11 12">
    <name type="scientific">Aedes albopictus</name>
    <name type="common">Asian tiger mosquito</name>
    <name type="synonym">Stegomyia albopicta</name>
    <dbReference type="NCBI Taxonomy" id="7160"/>
    <lineage>
        <taxon>Eukaryota</taxon>
        <taxon>Metazoa</taxon>
        <taxon>Ecdysozoa</taxon>
        <taxon>Arthropoda</taxon>
        <taxon>Hexapoda</taxon>
        <taxon>Insecta</taxon>
        <taxon>Pterygota</taxon>
        <taxon>Neoptera</taxon>
        <taxon>Endopterygota</taxon>
        <taxon>Diptera</taxon>
        <taxon>Nematocera</taxon>
        <taxon>Culicoidea</taxon>
        <taxon>Culicidae</taxon>
        <taxon>Culicinae</taxon>
        <taxon>Aedini</taxon>
        <taxon>Aedes</taxon>
        <taxon>Stegomyia</taxon>
    </lineage>
</organism>
<evidence type="ECO:0000313" key="11">
    <source>
        <dbReference type="EnsemblMetazoa" id="AALFPA23_009309.P12788"/>
    </source>
</evidence>
<keyword evidence="9" id="KW-1133">Transmembrane helix</keyword>
<dbReference type="GeneID" id="109410822"/>
<dbReference type="EnsemblMetazoa" id="AALFPA23_009309.R12788">
    <property type="protein sequence ID" value="AALFPA23_009309.P12788"/>
    <property type="gene ID" value="AALFPA23_009309"/>
</dbReference>
<dbReference type="RefSeq" id="XP_062703561.1">
    <property type="nucleotide sequence ID" value="XM_062847577.1"/>
</dbReference>
<evidence type="ECO:0000256" key="3">
    <source>
        <dbReference type="ARBA" id="ARBA00022723"/>
    </source>
</evidence>
<dbReference type="PROSITE" id="PS51642">
    <property type="entry name" value="HEMOPEXIN_2"/>
    <property type="match status" value="2"/>
</dbReference>
<dbReference type="PANTHER" id="PTHR10201:SF323">
    <property type="entry name" value="MATRIX METALLOPROTEINASE-21"/>
    <property type="match status" value="1"/>
</dbReference>
<dbReference type="InterPro" id="IPR021190">
    <property type="entry name" value="Pept_M10A"/>
</dbReference>
<feature type="region of interest" description="Disordered" evidence="8">
    <location>
        <begin position="50"/>
        <end position="80"/>
    </location>
</feature>
<feature type="repeat" description="Hemopexin" evidence="7">
    <location>
        <begin position="365"/>
        <end position="409"/>
    </location>
</feature>
<reference evidence="12" key="1">
    <citation type="journal article" date="2015" name="Proc. Natl. Acad. Sci. U.S.A.">
        <title>Genome sequence of the Asian Tiger mosquito, Aedes albopictus, reveals insights into its biology, genetics, and evolution.</title>
        <authorList>
            <person name="Chen X.G."/>
            <person name="Jiang X."/>
            <person name="Gu J."/>
            <person name="Xu M."/>
            <person name="Wu Y."/>
            <person name="Deng Y."/>
            <person name="Zhang C."/>
            <person name="Bonizzoni M."/>
            <person name="Dermauw W."/>
            <person name="Vontas J."/>
            <person name="Armbruster P."/>
            <person name="Huang X."/>
            <person name="Yang Y."/>
            <person name="Zhang H."/>
            <person name="He W."/>
            <person name="Peng H."/>
            <person name="Liu Y."/>
            <person name="Wu K."/>
            <person name="Chen J."/>
            <person name="Lirakis M."/>
            <person name="Topalis P."/>
            <person name="Van Leeuwen T."/>
            <person name="Hall A.B."/>
            <person name="Jiang X."/>
            <person name="Thorpe C."/>
            <person name="Mueller R.L."/>
            <person name="Sun C."/>
            <person name="Waterhouse R.M."/>
            <person name="Yan G."/>
            <person name="Tu Z.J."/>
            <person name="Fang X."/>
            <person name="James A.A."/>
        </authorList>
    </citation>
    <scope>NUCLEOTIDE SEQUENCE [LARGE SCALE GENOMIC DNA]</scope>
    <source>
        <strain evidence="12">Foshan</strain>
    </source>
</reference>
<keyword evidence="4" id="KW-0378">Hydrolase</keyword>
<evidence type="ECO:0000259" key="10">
    <source>
        <dbReference type="SMART" id="SM00235"/>
    </source>
</evidence>
<keyword evidence="5" id="KW-0862">Zinc</keyword>
<dbReference type="Pfam" id="PF00413">
    <property type="entry name" value="Peptidase_M10"/>
    <property type="match status" value="1"/>
</dbReference>
<evidence type="ECO:0000256" key="6">
    <source>
        <dbReference type="ARBA" id="ARBA00023049"/>
    </source>
</evidence>
<reference evidence="11" key="2">
    <citation type="submission" date="2025-05" db="UniProtKB">
        <authorList>
            <consortium name="EnsemblMetazoa"/>
        </authorList>
    </citation>
    <scope>IDENTIFICATION</scope>
    <source>
        <strain evidence="11">Foshan</strain>
    </source>
</reference>
<keyword evidence="3" id="KW-0479">Metal-binding</keyword>
<dbReference type="SUPFAM" id="SSF55486">
    <property type="entry name" value="Metalloproteases ('zincins'), catalytic domain"/>
    <property type="match status" value="1"/>
</dbReference>
<dbReference type="PANTHER" id="PTHR10201">
    <property type="entry name" value="MATRIX METALLOPROTEINASE"/>
    <property type="match status" value="1"/>
</dbReference>
<dbReference type="InterPro" id="IPR024079">
    <property type="entry name" value="MetalloPept_cat_dom_sf"/>
</dbReference>
<keyword evidence="9" id="KW-0472">Membrane</keyword>
<dbReference type="InterPro" id="IPR036375">
    <property type="entry name" value="Hemopexin-like_dom_sf"/>
</dbReference>
<dbReference type="Pfam" id="PF00045">
    <property type="entry name" value="Hemopexin"/>
    <property type="match status" value="1"/>
</dbReference>
<dbReference type="SMART" id="SM00235">
    <property type="entry name" value="ZnMc"/>
    <property type="match status" value="1"/>
</dbReference>
<sequence>MYIKQTSIRGRWCWYFVTLLLLMIGEAIHQNEASVMFPDDWEEIKLKLDSQMQEPSSNDSDSSDTEGIAPVVPLEEPDMSEDDAENILDEIGVNSTNDDTDDIELRFFNGANTRILRYQQQYGLEQTGELDRATKISLRSPKCGLSNVAAHGEDLKWSTPSLTYYVRNTPSGIPSDTVKQILRNAFNQWSMVTNLEFVDSNDPAADIEIVFGGRSHDNRKGKCKNVLGDTSFAHAYYPQGGAIHFNTKFFPGSMSQDEFFTTAMHEIGHAIGLEHSVSQASLMFPIPVARFSAVPEPDVERIQLKYGKRQRLESTEIPTFCEVPKYDAVLYHQNKLVIIAGKYCYTKLKPGAEPTLLSEMWPGGPDTLDAAETFGLLTYLFKGDQVWAFKDARLQTGYPRKIHVAFPGLPRNLGDVVYDKQKYLYAFKKDHYWRYNTVNKDVDRSDEIEDYGVPGMIDAACFDSNKKRLFFFKDSMYPIKCM</sequence>
<evidence type="ECO:0000256" key="4">
    <source>
        <dbReference type="ARBA" id="ARBA00022801"/>
    </source>
</evidence>
<dbReference type="InterPro" id="IPR001818">
    <property type="entry name" value="Pept_M10_metallopeptidase"/>
</dbReference>
<dbReference type="Proteomes" id="UP000069940">
    <property type="component" value="Unassembled WGS sequence"/>
</dbReference>
<feature type="domain" description="Peptidase metallopeptidase" evidence="10">
    <location>
        <begin position="153"/>
        <end position="308"/>
    </location>
</feature>
<dbReference type="Gene3D" id="3.40.390.10">
    <property type="entry name" value="Collagenase (Catalytic Domain)"/>
    <property type="match status" value="1"/>
</dbReference>
<evidence type="ECO:0000256" key="7">
    <source>
        <dbReference type="PROSITE-ProRule" id="PRU01011"/>
    </source>
</evidence>
<protein>
    <recommendedName>
        <fullName evidence="10">Peptidase metallopeptidase domain-containing protein</fullName>
    </recommendedName>
</protein>
<comment type="similarity">
    <text evidence="1">Belongs to the peptidase M10A family.</text>
</comment>
<keyword evidence="2" id="KW-0645">Protease</keyword>
<name>A0ABM1YHW7_AEDAL</name>
<dbReference type="InterPro" id="IPR006026">
    <property type="entry name" value="Peptidase_Metallo"/>
</dbReference>
<keyword evidence="9" id="KW-0812">Transmembrane</keyword>
<dbReference type="SMART" id="SM00120">
    <property type="entry name" value="HX"/>
    <property type="match status" value="3"/>
</dbReference>
<dbReference type="SUPFAM" id="SSF47090">
    <property type="entry name" value="PGBD-like"/>
    <property type="match status" value="1"/>
</dbReference>
<evidence type="ECO:0000256" key="9">
    <source>
        <dbReference type="SAM" id="Phobius"/>
    </source>
</evidence>
<keyword evidence="12" id="KW-1185">Reference proteome</keyword>